<evidence type="ECO:0000313" key="2">
    <source>
        <dbReference type="Proteomes" id="UP000546806"/>
    </source>
</evidence>
<evidence type="ECO:0000313" key="1">
    <source>
        <dbReference type="EMBL" id="MBC2004675.1"/>
    </source>
</evidence>
<dbReference type="AlphaFoldDB" id="A0A7X0ZL04"/>
<protein>
    <submittedName>
        <fullName evidence="1">Uncharacterized protein</fullName>
    </submittedName>
</protein>
<sequence>MITGVLIAITLLILLNFWLDEWDKIRLIKKTGCITALVTISKSTSVLTIQTNIRNRRAHKIKTTVTDNDMTVNECVKFLKAQGFEDVSIAKRNY</sequence>
<dbReference type="RefSeq" id="WP_185533683.1">
    <property type="nucleotide sequence ID" value="NZ_JAARWW010000005.1"/>
</dbReference>
<dbReference type="EMBL" id="JAARWW010000005">
    <property type="protein sequence ID" value="MBC2004675.1"/>
    <property type="molecule type" value="Genomic_DNA"/>
</dbReference>
<gene>
    <name evidence="1" type="ORF">HCA78_12900</name>
</gene>
<organism evidence="1 2">
    <name type="scientific">Listeria booriae</name>
    <dbReference type="NCBI Taxonomy" id="1552123"/>
    <lineage>
        <taxon>Bacteria</taxon>
        <taxon>Bacillati</taxon>
        <taxon>Bacillota</taxon>
        <taxon>Bacilli</taxon>
        <taxon>Bacillales</taxon>
        <taxon>Listeriaceae</taxon>
        <taxon>Listeria</taxon>
    </lineage>
</organism>
<comment type="caution">
    <text evidence="1">The sequence shown here is derived from an EMBL/GenBank/DDBJ whole genome shotgun (WGS) entry which is preliminary data.</text>
</comment>
<accession>A0A7X0ZL04</accession>
<dbReference type="Proteomes" id="UP000546806">
    <property type="component" value="Unassembled WGS sequence"/>
</dbReference>
<name>A0A7X0ZL04_9LIST</name>
<proteinExistence type="predicted"/>
<reference evidence="1 2" key="1">
    <citation type="submission" date="2020-03" db="EMBL/GenBank/DDBJ databases">
        <title>Soil Listeria distribution.</title>
        <authorList>
            <person name="Liao J."/>
            <person name="Wiedmann M."/>
        </authorList>
    </citation>
    <scope>NUCLEOTIDE SEQUENCE [LARGE SCALE GENOMIC DNA]</scope>
    <source>
        <strain evidence="1 2">FSL L7-0435</strain>
    </source>
</reference>